<dbReference type="GO" id="GO:0005634">
    <property type="term" value="C:nucleus"/>
    <property type="evidence" value="ECO:0007669"/>
    <property type="project" value="UniProtKB-SubCell"/>
</dbReference>
<protein>
    <submittedName>
        <fullName evidence="5">Nucleoporin NUP56</fullName>
    </submittedName>
</protein>
<dbReference type="AlphaFoldDB" id="A0AAN6YEI7"/>
<feature type="compositionally biased region" description="Basic and acidic residues" evidence="3">
    <location>
        <begin position="178"/>
        <end position="188"/>
    </location>
</feature>
<accession>A0AAN6YEI7</accession>
<gene>
    <name evidence="5" type="ORF">QBC37DRAFT_34364</name>
</gene>
<feature type="compositionally biased region" description="Basic and acidic residues" evidence="3">
    <location>
        <begin position="338"/>
        <end position="353"/>
    </location>
</feature>
<dbReference type="InterPro" id="IPR000156">
    <property type="entry name" value="Ran_bind_dom"/>
</dbReference>
<feature type="domain" description="RanBD1" evidence="4">
    <location>
        <begin position="344"/>
        <end position="487"/>
    </location>
</feature>
<evidence type="ECO:0000313" key="6">
    <source>
        <dbReference type="Proteomes" id="UP001301769"/>
    </source>
</evidence>
<feature type="compositionally biased region" description="Basic and acidic residues" evidence="3">
    <location>
        <begin position="20"/>
        <end position="61"/>
    </location>
</feature>
<dbReference type="SMART" id="SM00160">
    <property type="entry name" value="RanBD"/>
    <property type="match status" value="1"/>
</dbReference>
<dbReference type="PANTHER" id="PTHR23138:SF142">
    <property type="entry name" value="RAN-BINDING PROTEIN 3B-RELATED"/>
    <property type="match status" value="1"/>
</dbReference>
<organism evidence="5 6">
    <name type="scientific">Rhypophila decipiens</name>
    <dbReference type="NCBI Taxonomy" id="261697"/>
    <lineage>
        <taxon>Eukaryota</taxon>
        <taxon>Fungi</taxon>
        <taxon>Dikarya</taxon>
        <taxon>Ascomycota</taxon>
        <taxon>Pezizomycotina</taxon>
        <taxon>Sordariomycetes</taxon>
        <taxon>Sordariomycetidae</taxon>
        <taxon>Sordariales</taxon>
        <taxon>Naviculisporaceae</taxon>
        <taxon>Rhypophila</taxon>
    </lineage>
</organism>
<dbReference type="SUPFAM" id="SSF50729">
    <property type="entry name" value="PH domain-like"/>
    <property type="match status" value="1"/>
</dbReference>
<keyword evidence="6" id="KW-1185">Reference proteome</keyword>
<proteinExistence type="predicted"/>
<feature type="region of interest" description="Disordered" evidence="3">
    <location>
        <begin position="298"/>
        <end position="353"/>
    </location>
</feature>
<name>A0AAN6YEI7_9PEZI</name>
<evidence type="ECO:0000256" key="3">
    <source>
        <dbReference type="SAM" id="MobiDB-lite"/>
    </source>
</evidence>
<dbReference type="InterPro" id="IPR011993">
    <property type="entry name" value="PH-like_dom_sf"/>
</dbReference>
<keyword evidence="2" id="KW-0539">Nucleus</keyword>
<feature type="compositionally biased region" description="Low complexity" evidence="3">
    <location>
        <begin position="189"/>
        <end position="208"/>
    </location>
</feature>
<evidence type="ECO:0000259" key="4">
    <source>
        <dbReference type="PROSITE" id="PS50196"/>
    </source>
</evidence>
<evidence type="ECO:0000256" key="1">
    <source>
        <dbReference type="ARBA" id="ARBA00004123"/>
    </source>
</evidence>
<dbReference type="Proteomes" id="UP001301769">
    <property type="component" value="Unassembled WGS sequence"/>
</dbReference>
<dbReference type="EMBL" id="MU858057">
    <property type="protein sequence ID" value="KAK4217864.1"/>
    <property type="molecule type" value="Genomic_DNA"/>
</dbReference>
<feature type="compositionally biased region" description="Low complexity" evidence="3">
    <location>
        <begin position="227"/>
        <end position="245"/>
    </location>
</feature>
<reference evidence="5" key="2">
    <citation type="submission" date="2023-05" db="EMBL/GenBank/DDBJ databases">
        <authorList>
            <consortium name="Lawrence Berkeley National Laboratory"/>
            <person name="Steindorff A."/>
            <person name="Hensen N."/>
            <person name="Bonometti L."/>
            <person name="Westerberg I."/>
            <person name="Brannstrom I.O."/>
            <person name="Guillou S."/>
            <person name="Cros-Aarteil S."/>
            <person name="Calhoun S."/>
            <person name="Haridas S."/>
            <person name="Kuo A."/>
            <person name="Mondo S."/>
            <person name="Pangilinan J."/>
            <person name="Riley R."/>
            <person name="Labutti K."/>
            <person name="Andreopoulos B."/>
            <person name="Lipzen A."/>
            <person name="Chen C."/>
            <person name="Yanf M."/>
            <person name="Daum C."/>
            <person name="Ng V."/>
            <person name="Clum A."/>
            <person name="Ohm R."/>
            <person name="Martin F."/>
            <person name="Silar P."/>
            <person name="Natvig D."/>
            <person name="Lalanne C."/>
            <person name="Gautier V."/>
            <person name="Ament-Velasquez S.L."/>
            <person name="Kruys A."/>
            <person name="Hutchinson M.I."/>
            <person name="Powell A.J."/>
            <person name="Barry K."/>
            <person name="Miller A.N."/>
            <person name="Grigoriev I.V."/>
            <person name="Debuchy R."/>
            <person name="Gladieux P."/>
            <person name="Thoren M.H."/>
            <person name="Johannesson H."/>
        </authorList>
    </citation>
    <scope>NUCLEOTIDE SEQUENCE</scope>
    <source>
        <strain evidence="5">PSN293</strain>
    </source>
</reference>
<evidence type="ECO:0000313" key="5">
    <source>
        <dbReference type="EMBL" id="KAK4217864.1"/>
    </source>
</evidence>
<dbReference type="Gene3D" id="2.30.29.30">
    <property type="entry name" value="Pleckstrin-homology domain (PH domain)/Phosphotyrosine-binding domain (PTB)"/>
    <property type="match status" value="1"/>
</dbReference>
<feature type="compositionally biased region" description="Basic and acidic residues" evidence="3">
    <location>
        <begin position="126"/>
        <end position="148"/>
    </location>
</feature>
<comment type="caution">
    <text evidence="5">The sequence shown here is derived from an EMBL/GenBank/DDBJ whole genome shotgun (WGS) entry which is preliminary data.</text>
</comment>
<dbReference type="PROSITE" id="PS50196">
    <property type="entry name" value="RANBD1"/>
    <property type="match status" value="1"/>
</dbReference>
<dbReference type="Pfam" id="PF00638">
    <property type="entry name" value="Ran_BP1"/>
    <property type="match status" value="1"/>
</dbReference>
<feature type="compositionally biased region" description="Acidic residues" evidence="3">
    <location>
        <begin position="317"/>
        <end position="337"/>
    </location>
</feature>
<reference evidence="5" key="1">
    <citation type="journal article" date="2023" name="Mol. Phylogenet. Evol.">
        <title>Genome-scale phylogeny and comparative genomics of the fungal order Sordariales.</title>
        <authorList>
            <person name="Hensen N."/>
            <person name="Bonometti L."/>
            <person name="Westerberg I."/>
            <person name="Brannstrom I.O."/>
            <person name="Guillou S."/>
            <person name="Cros-Aarteil S."/>
            <person name="Calhoun S."/>
            <person name="Haridas S."/>
            <person name="Kuo A."/>
            <person name="Mondo S."/>
            <person name="Pangilinan J."/>
            <person name="Riley R."/>
            <person name="LaButti K."/>
            <person name="Andreopoulos B."/>
            <person name="Lipzen A."/>
            <person name="Chen C."/>
            <person name="Yan M."/>
            <person name="Daum C."/>
            <person name="Ng V."/>
            <person name="Clum A."/>
            <person name="Steindorff A."/>
            <person name="Ohm R.A."/>
            <person name="Martin F."/>
            <person name="Silar P."/>
            <person name="Natvig D.O."/>
            <person name="Lalanne C."/>
            <person name="Gautier V."/>
            <person name="Ament-Velasquez S.L."/>
            <person name="Kruys A."/>
            <person name="Hutchinson M.I."/>
            <person name="Powell A.J."/>
            <person name="Barry K."/>
            <person name="Miller A.N."/>
            <person name="Grigoriev I.V."/>
            <person name="Debuchy R."/>
            <person name="Gladieux P."/>
            <person name="Hiltunen Thoren M."/>
            <person name="Johannesson H."/>
        </authorList>
    </citation>
    <scope>NUCLEOTIDE SEQUENCE</scope>
    <source>
        <strain evidence="5">PSN293</strain>
    </source>
</reference>
<evidence type="ECO:0000256" key="2">
    <source>
        <dbReference type="ARBA" id="ARBA00023242"/>
    </source>
</evidence>
<sequence>MMADDPHNTSDISDTVDVGNTKEDAETTAARRELKQTTISEKRGKADKSGSGDEVLTERTALHTPSPENGSPSLDPDDLKEQVWSPKKKRAHDELDQEHEATRDLLNDEGVSKTTSATVPAKSRSVRSEPEKKRARDRQADEEARNSQDEEEPRSDSSARSSLDGKPSDVPGSSSVPENKDKEDEKPKTSASSFASSAFGKLASSSTSPFGALGAASASKPSLFGNTGATSGFGALGSSSSSATTQPKPSFGGATAALSPFGIVNGGGKSVFGGGGSAFGSSFGGSVLGAPRLSSFAKPGEALKSDKPARPFGAPESDAEDDSGEEDQESGNEDGEKDEDKAEEQEAKKELDEKKRVKLHKVEIDNGESNEATLLSLRAKMFQLEKGEGWKERGAGNLKVNVPKASVDFDDAGNPIPGSFDASVLDENEEAVLPQNVRLIMRQDRTGRVILNAPILPAMTFSLDKKLKASYLLFTAFEGTEAKPVQLKMADVNATAVKELVDLIQRGLSDV</sequence>
<feature type="compositionally biased region" description="Basic and acidic residues" evidence="3">
    <location>
        <begin position="91"/>
        <end position="106"/>
    </location>
</feature>
<dbReference type="InterPro" id="IPR045255">
    <property type="entry name" value="RanBP1-like"/>
</dbReference>
<comment type="subcellular location">
    <subcellularLocation>
        <location evidence="1">Nucleus</location>
    </subcellularLocation>
</comment>
<dbReference type="PANTHER" id="PTHR23138">
    <property type="entry name" value="RAN BINDING PROTEIN"/>
    <property type="match status" value="1"/>
</dbReference>
<feature type="region of interest" description="Disordered" evidence="3">
    <location>
        <begin position="1"/>
        <end position="259"/>
    </location>
</feature>